<evidence type="ECO:0000259" key="3">
    <source>
        <dbReference type="Pfam" id="PF07261"/>
    </source>
</evidence>
<protein>
    <submittedName>
        <fullName evidence="4">DnaD domain protein</fullName>
    </submittedName>
</protein>
<evidence type="ECO:0000313" key="4">
    <source>
        <dbReference type="EMBL" id="MCZ0808079.1"/>
    </source>
</evidence>
<comment type="caution">
    <text evidence="4">The sequence shown here is derived from an EMBL/GenBank/DDBJ whole genome shotgun (WGS) entry which is preliminary data.</text>
</comment>
<dbReference type="NCBIfam" id="TIGR01446">
    <property type="entry name" value="DnaD_dom"/>
    <property type="match status" value="1"/>
</dbReference>
<dbReference type="InterPro" id="IPR034829">
    <property type="entry name" value="DnaD-like_sf"/>
</dbReference>
<dbReference type="InterPro" id="IPR006343">
    <property type="entry name" value="DnaB/C_C"/>
</dbReference>
<gene>
    <name evidence="4" type="ORF">O0554_14375</name>
</gene>
<name>A0AAP3GDK4_BRELA</name>
<evidence type="ECO:0000256" key="1">
    <source>
        <dbReference type="ARBA" id="ARBA00093462"/>
    </source>
</evidence>
<organism evidence="4 5">
    <name type="scientific">Brevibacillus laterosporus</name>
    <name type="common">Bacillus laterosporus</name>
    <dbReference type="NCBI Taxonomy" id="1465"/>
    <lineage>
        <taxon>Bacteria</taxon>
        <taxon>Bacillati</taxon>
        <taxon>Bacillota</taxon>
        <taxon>Bacilli</taxon>
        <taxon>Bacillales</taxon>
        <taxon>Paenibacillaceae</taxon>
        <taxon>Brevibacillus</taxon>
    </lineage>
</organism>
<feature type="domain" description="DnaB/C C-terminal" evidence="3">
    <location>
        <begin position="177"/>
        <end position="247"/>
    </location>
</feature>
<dbReference type="AlphaFoldDB" id="A0AAP3GDK4"/>
<dbReference type="Proteomes" id="UP001077662">
    <property type="component" value="Unassembled WGS sequence"/>
</dbReference>
<feature type="compositionally biased region" description="Low complexity" evidence="2">
    <location>
        <begin position="296"/>
        <end position="306"/>
    </location>
</feature>
<dbReference type="RefSeq" id="WP_258433898.1">
    <property type="nucleotide sequence ID" value="NZ_JANSGW010000018.1"/>
</dbReference>
<dbReference type="EMBL" id="JAPTNE010000018">
    <property type="protein sequence ID" value="MCZ0808079.1"/>
    <property type="molecule type" value="Genomic_DNA"/>
</dbReference>
<sequence length="326" mass="37127">MNYLKEINAFYDRLETNPLSSSAIALWHALMTINNKAGWIHEFAVAASVLCVRSGLKDSMFKKARNELQTKGYVSFKSRNGNQSALYRINSLQSQYDRTSNHNNNLQSQYDHNGVHNGVHNSVYSGDRNGVPLIKQNNTKQNETINSNNSTSTHDIFSEVMPLDEEPQESTMGKICKSFEQIYGRAANPVQLDKLVEYHERDHIEIDAITYAIEQARTSGNDLRYALGILDSWAQKNILTLEAAKEEARIFQERKSGAKNKGLTVVQGKKGYGNRQVLQDKYPAAVQRQIDREQQEQPTQIQQKQTIMDDPELKELYESLRGEKRA</sequence>
<dbReference type="Gene3D" id="1.10.10.630">
    <property type="entry name" value="DnaD domain-like"/>
    <property type="match status" value="1"/>
</dbReference>
<evidence type="ECO:0000256" key="2">
    <source>
        <dbReference type="SAM" id="MobiDB-lite"/>
    </source>
</evidence>
<feature type="region of interest" description="Disordered" evidence="2">
    <location>
        <begin position="287"/>
        <end position="313"/>
    </location>
</feature>
<reference evidence="4" key="1">
    <citation type="submission" date="2022-09" db="EMBL/GenBank/DDBJ databases">
        <title>Genome analysis and characterization of larvicidal activity of Brevibacillus strains.</title>
        <authorList>
            <person name="Patrusheva E.V."/>
            <person name="Izotova A.O."/>
            <person name="Toshchakov S.V."/>
            <person name="Sineoky S.P."/>
        </authorList>
    </citation>
    <scope>NUCLEOTIDE SEQUENCE</scope>
    <source>
        <strain evidence="4">VKPM_B-13247</strain>
    </source>
</reference>
<evidence type="ECO:0000313" key="5">
    <source>
        <dbReference type="Proteomes" id="UP001077662"/>
    </source>
</evidence>
<accession>A0AAP3GDK4</accession>
<proteinExistence type="inferred from homology"/>
<dbReference type="SUPFAM" id="SSF158499">
    <property type="entry name" value="DnaD domain-like"/>
    <property type="match status" value="1"/>
</dbReference>
<dbReference type="Pfam" id="PF07261">
    <property type="entry name" value="DnaB_2"/>
    <property type="match status" value="1"/>
</dbReference>
<comment type="similarity">
    <text evidence="1">Belongs to the DnaB/DnaD family.</text>
</comment>